<dbReference type="InterPro" id="IPR004853">
    <property type="entry name" value="Sugar_P_trans_dom"/>
</dbReference>
<evidence type="ECO:0000256" key="1">
    <source>
        <dbReference type="ARBA" id="ARBA00004141"/>
    </source>
</evidence>
<reference evidence="7" key="2">
    <citation type="submission" date="2020-11" db="EMBL/GenBank/DDBJ databases">
        <authorList>
            <person name="McCartney M.A."/>
            <person name="Auch B."/>
            <person name="Kono T."/>
            <person name="Mallez S."/>
            <person name="Becker A."/>
            <person name="Gohl D.M."/>
            <person name="Silverstein K.A.T."/>
            <person name="Koren S."/>
            <person name="Bechman K.B."/>
            <person name="Herman A."/>
            <person name="Abrahante J.E."/>
            <person name="Garbe J."/>
        </authorList>
    </citation>
    <scope>NUCLEOTIDE SEQUENCE</scope>
    <source>
        <strain evidence="7">Duluth1</strain>
        <tissue evidence="7">Whole animal</tissue>
    </source>
</reference>
<evidence type="ECO:0000256" key="5">
    <source>
        <dbReference type="SAM" id="Phobius"/>
    </source>
</evidence>
<protein>
    <recommendedName>
        <fullName evidence="6">Sugar phosphate transporter domain-containing protein</fullName>
    </recommendedName>
</protein>
<dbReference type="Proteomes" id="UP000828390">
    <property type="component" value="Unassembled WGS sequence"/>
</dbReference>
<keyword evidence="4 5" id="KW-0472">Membrane</keyword>
<evidence type="ECO:0000313" key="7">
    <source>
        <dbReference type="EMBL" id="KAH3887247.1"/>
    </source>
</evidence>
<dbReference type="GO" id="GO:0016020">
    <property type="term" value="C:membrane"/>
    <property type="evidence" value="ECO:0007669"/>
    <property type="project" value="UniProtKB-SubCell"/>
</dbReference>
<evidence type="ECO:0000256" key="3">
    <source>
        <dbReference type="ARBA" id="ARBA00022989"/>
    </source>
</evidence>
<feature type="domain" description="Sugar phosphate transporter" evidence="6">
    <location>
        <begin position="3"/>
        <end position="148"/>
    </location>
</feature>
<evidence type="ECO:0000259" key="6">
    <source>
        <dbReference type="Pfam" id="PF03151"/>
    </source>
</evidence>
<dbReference type="InterPro" id="IPR037185">
    <property type="entry name" value="EmrE-like"/>
</dbReference>
<dbReference type="AlphaFoldDB" id="A0A9D4N5S5"/>
<sequence>MFDVKFNLMGILFATIGVLVTSLYQVWVAEKQVEFQVNSIQLLYYQAPLSALMLNVVLLFTEPFNPNEVFNHWEMETLGMVLLSGVVAFSVNLSIFWIIGNTSPVTYNMAGHLKIVLTLLGGCLLFHDSLNLLQIISMLTTMSGVIAYTHFKMQENKVPVSHTGTTTT</sequence>
<dbReference type="SUPFAM" id="SSF103481">
    <property type="entry name" value="Multidrug resistance efflux transporter EmrE"/>
    <property type="match status" value="1"/>
</dbReference>
<gene>
    <name evidence="7" type="ORF">DPMN_011263</name>
</gene>
<dbReference type="Pfam" id="PF03151">
    <property type="entry name" value="TPT"/>
    <property type="match status" value="1"/>
</dbReference>
<reference evidence="7" key="1">
    <citation type="journal article" date="2019" name="bioRxiv">
        <title>The Genome of the Zebra Mussel, Dreissena polymorpha: A Resource for Invasive Species Research.</title>
        <authorList>
            <person name="McCartney M.A."/>
            <person name="Auch B."/>
            <person name="Kono T."/>
            <person name="Mallez S."/>
            <person name="Zhang Y."/>
            <person name="Obille A."/>
            <person name="Becker A."/>
            <person name="Abrahante J.E."/>
            <person name="Garbe J."/>
            <person name="Badalamenti J.P."/>
            <person name="Herman A."/>
            <person name="Mangelson H."/>
            <person name="Liachko I."/>
            <person name="Sullivan S."/>
            <person name="Sone E.D."/>
            <person name="Koren S."/>
            <person name="Silverstein K.A.T."/>
            <person name="Beckman K.B."/>
            <person name="Gohl D.M."/>
        </authorList>
    </citation>
    <scope>NUCLEOTIDE SEQUENCE</scope>
    <source>
        <strain evidence="7">Duluth1</strain>
        <tissue evidence="7">Whole animal</tissue>
    </source>
</reference>
<keyword evidence="8" id="KW-1185">Reference proteome</keyword>
<feature type="transmembrane region" description="Helical" evidence="5">
    <location>
        <begin position="6"/>
        <end position="30"/>
    </location>
</feature>
<comment type="subcellular location">
    <subcellularLocation>
        <location evidence="1">Membrane</location>
        <topology evidence="1">Multi-pass membrane protein</topology>
    </subcellularLocation>
</comment>
<feature type="transmembrane region" description="Helical" evidence="5">
    <location>
        <begin position="111"/>
        <end position="127"/>
    </location>
</feature>
<keyword evidence="2 5" id="KW-0812">Transmembrane</keyword>
<dbReference type="EMBL" id="JAIWYP010000001">
    <property type="protein sequence ID" value="KAH3887247.1"/>
    <property type="molecule type" value="Genomic_DNA"/>
</dbReference>
<accession>A0A9D4N5S5</accession>
<name>A0A9D4N5S5_DREPO</name>
<evidence type="ECO:0000313" key="8">
    <source>
        <dbReference type="Proteomes" id="UP000828390"/>
    </source>
</evidence>
<organism evidence="7 8">
    <name type="scientific">Dreissena polymorpha</name>
    <name type="common">Zebra mussel</name>
    <name type="synonym">Mytilus polymorpha</name>
    <dbReference type="NCBI Taxonomy" id="45954"/>
    <lineage>
        <taxon>Eukaryota</taxon>
        <taxon>Metazoa</taxon>
        <taxon>Spiralia</taxon>
        <taxon>Lophotrochozoa</taxon>
        <taxon>Mollusca</taxon>
        <taxon>Bivalvia</taxon>
        <taxon>Autobranchia</taxon>
        <taxon>Heteroconchia</taxon>
        <taxon>Euheterodonta</taxon>
        <taxon>Imparidentia</taxon>
        <taxon>Neoheterodontei</taxon>
        <taxon>Myida</taxon>
        <taxon>Dreissenoidea</taxon>
        <taxon>Dreissenidae</taxon>
        <taxon>Dreissena</taxon>
    </lineage>
</organism>
<comment type="caution">
    <text evidence="7">The sequence shown here is derived from an EMBL/GenBank/DDBJ whole genome shotgun (WGS) entry which is preliminary data.</text>
</comment>
<dbReference type="PANTHER" id="PTHR11132">
    <property type="entry name" value="SOLUTE CARRIER FAMILY 35"/>
    <property type="match status" value="1"/>
</dbReference>
<feature type="transmembrane region" description="Helical" evidence="5">
    <location>
        <begin position="80"/>
        <end position="99"/>
    </location>
</feature>
<evidence type="ECO:0000256" key="4">
    <source>
        <dbReference type="ARBA" id="ARBA00023136"/>
    </source>
</evidence>
<keyword evidence="3 5" id="KW-1133">Transmembrane helix</keyword>
<evidence type="ECO:0000256" key="2">
    <source>
        <dbReference type="ARBA" id="ARBA00022692"/>
    </source>
</evidence>
<dbReference type="InterPro" id="IPR050186">
    <property type="entry name" value="TPT_transporter"/>
</dbReference>
<proteinExistence type="predicted"/>
<feature type="transmembrane region" description="Helical" evidence="5">
    <location>
        <begin position="42"/>
        <end position="60"/>
    </location>
</feature>